<dbReference type="AlphaFoldDB" id="A0A8J2QT56"/>
<reference evidence="3" key="1">
    <citation type="submission" date="2021-09" db="EMBL/GenBank/DDBJ databases">
        <authorList>
            <person name="Martin H S."/>
        </authorList>
    </citation>
    <scope>NUCLEOTIDE SEQUENCE</scope>
</reference>
<dbReference type="Pfam" id="PF22795">
    <property type="entry name" value="DUF4796_N"/>
    <property type="match status" value="1"/>
</dbReference>
<organism evidence="3 4">
    <name type="scientific">Danaus chrysippus</name>
    <name type="common">African queen</name>
    <dbReference type="NCBI Taxonomy" id="151541"/>
    <lineage>
        <taxon>Eukaryota</taxon>
        <taxon>Metazoa</taxon>
        <taxon>Ecdysozoa</taxon>
        <taxon>Arthropoda</taxon>
        <taxon>Hexapoda</taxon>
        <taxon>Insecta</taxon>
        <taxon>Pterygota</taxon>
        <taxon>Neoptera</taxon>
        <taxon>Endopterygota</taxon>
        <taxon>Lepidoptera</taxon>
        <taxon>Glossata</taxon>
        <taxon>Ditrysia</taxon>
        <taxon>Papilionoidea</taxon>
        <taxon>Nymphalidae</taxon>
        <taxon>Danainae</taxon>
        <taxon>Danaini</taxon>
        <taxon>Danaina</taxon>
        <taxon>Danaus</taxon>
        <taxon>Anosia</taxon>
    </lineage>
</organism>
<dbReference type="OrthoDB" id="10065749at2759"/>
<dbReference type="Pfam" id="PF16044">
    <property type="entry name" value="DUF4796_C"/>
    <property type="match status" value="1"/>
</dbReference>
<name>A0A8J2QT56_9NEOP</name>
<dbReference type="PANTHER" id="PTHR33963">
    <property type="entry name" value="MKRN2 OPPOSITE STRAND PROTEIN"/>
    <property type="match status" value="1"/>
</dbReference>
<dbReference type="PANTHER" id="PTHR33963:SF2">
    <property type="entry name" value="MKRN2 OPPOSITE STRAND PROTEIN"/>
    <property type="match status" value="1"/>
</dbReference>
<protein>
    <submittedName>
        <fullName evidence="3">(African queen) hypothetical protein</fullName>
    </submittedName>
</protein>
<dbReference type="InterPro" id="IPR053922">
    <property type="entry name" value="MKRN2OS-like_N"/>
</dbReference>
<dbReference type="Proteomes" id="UP000789524">
    <property type="component" value="Unassembled WGS sequence"/>
</dbReference>
<proteinExistence type="predicted"/>
<sequence>MDPGILCFHHCDHKVFCTIIPEKCPVCQQKLDRYDYNLLPFSDYYNSKDLHIGVTNSQGCVIEFSQEGVSGIDLESKKWNECERSLDWDQCLLLEQFDEVWNEIWDSVLLKVSLSPLWEAERYHEERHNCFTFVLAFLRALDCGELSERAQDPKQFCKQYVVPRTSAAGKYISLYRQLKRQSYFVQKQ</sequence>
<evidence type="ECO:0000259" key="2">
    <source>
        <dbReference type="Pfam" id="PF22795"/>
    </source>
</evidence>
<comment type="caution">
    <text evidence="3">The sequence shown here is derived from an EMBL/GenBank/DDBJ whole genome shotgun (WGS) entry which is preliminary data.</text>
</comment>
<evidence type="ECO:0000259" key="1">
    <source>
        <dbReference type="Pfam" id="PF16044"/>
    </source>
</evidence>
<gene>
    <name evidence="3" type="ORF">DCHRY22_LOCUS7658</name>
</gene>
<feature type="domain" description="MKRN2 opposite strand protein-like C-terminal" evidence="1">
    <location>
        <begin position="42"/>
        <end position="178"/>
    </location>
</feature>
<dbReference type="EMBL" id="CAKASE010000058">
    <property type="protein sequence ID" value="CAG9567383.1"/>
    <property type="molecule type" value="Genomic_DNA"/>
</dbReference>
<dbReference type="InterPro" id="IPR053921">
    <property type="entry name" value="MKRN2OS-like_C"/>
</dbReference>
<accession>A0A8J2QT56</accession>
<keyword evidence="4" id="KW-1185">Reference proteome</keyword>
<evidence type="ECO:0000313" key="3">
    <source>
        <dbReference type="EMBL" id="CAG9567383.1"/>
    </source>
</evidence>
<feature type="domain" description="MKRN2 opposite strand protein-like N-terminal" evidence="2">
    <location>
        <begin position="3"/>
        <end position="31"/>
    </location>
</feature>
<dbReference type="InterPro" id="IPR032016">
    <property type="entry name" value="MKRN2OS-like"/>
</dbReference>
<evidence type="ECO:0000313" key="4">
    <source>
        <dbReference type="Proteomes" id="UP000789524"/>
    </source>
</evidence>